<gene>
    <name evidence="1" type="ordered locus">AFE_1313</name>
</gene>
<keyword evidence="2" id="KW-1185">Reference proteome</keyword>
<organism evidence="1 2">
    <name type="scientific">Acidithiobacillus ferrooxidans (strain ATCC 23270 / DSM 14882 / CIP 104768 / NCIMB 8455)</name>
    <name type="common">Ferrobacillus ferrooxidans (strain ATCC 23270)</name>
    <dbReference type="NCBI Taxonomy" id="243159"/>
    <lineage>
        <taxon>Bacteria</taxon>
        <taxon>Pseudomonadati</taxon>
        <taxon>Pseudomonadota</taxon>
        <taxon>Acidithiobacillia</taxon>
        <taxon>Acidithiobacillales</taxon>
        <taxon>Acidithiobacillaceae</taxon>
        <taxon>Acidithiobacillus</taxon>
    </lineage>
</organism>
<dbReference type="KEGG" id="afr:AFE_1313"/>
<evidence type="ECO:0000313" key="2">
    <source>
        <dbReference type="Proteomes" id="UP000001362"/>
    </source>
</evidence>
<protein>
    <submittedName>
        <fullName evidence="1">Uncharacterized protein</fullName>
    </submittedName>
</protein>
<sequence length="184" mass="20351">MNTVFESGDSGWLRIYSASEAAVDGAGFWSDEDGWTEDGGESLYEVMECMESRLPLSVGGDAVWQFVRACAASQIAVARRIRSGYLAGNCQAPDVDTAVEDLMERCPSLFATRDHAWSFLMEETHENLEPEEPCGFNVGDEVFWEDPDNGISSGYYTILEIKGEIFVLKNQAGSVTEAFAYEVR</sequence>
<dbReference type="PaxDb" id="243159-AFE_1313"/>
<proteinExistence type="predicted"/>
<dbReference type="EMBL" id="CP001219">
    <property type="protein sequence ID" value="ACK79203.1"/>
    <property type="molecule type" value="Genomic_DNA"/>
</dbReference>
<accession>B7J9B8</accession>
<dbReference type="Proteomes" id="UP000001362">
    <property type="component" value="Chromosome"/>
</dbReference>
<reference evidence="1 2" key="1">
    <citation type="journal article" date="2008" name="BMC Genomics">
        <title>Acidithiobacillus ferrooxidans metabolism: from genome sequence to industrial applications.</title>
        <authorList>
            <person name="Valdes J."/>
            <person name="Pedroso I."/>
            <person name="Quatrini R."/>
            <person name="Dodson R.J."/>
            <person name="Tettelin H."/>
            <person name="Blake R.II."/>
            <person name="Eisen J.A."/>
            <person name="Holmes D.S."/>
        </authorList>
    </citation>
    <scope>NUCLEOTIDE SEQUENCE [LARGE SCALE GENOMIC DNA]</scope>
    <source>
        <strain evidence="2">ATCC 23270 / DSM 14882 / CIP 104768 / NCIMB 8455</strain>
    </source>
</reference>
<dbReference type="STRING" id="243159.AFE_1313"/>
<dbReference type="AlphaFoldDB" id="B7J9B8"/>
<dbReference type="HOGENOM" id="CLU_1465237_0_0_6"/>
<evidence type="ECO:0000313" key="1">
    <source>
        <dbReference type="EMBL" id="ACK79203.1"/>
    </source>
</evidence>
<name>B7J9B8_ACIF2</name>